<dbReference type="EMBL" id="JBHSAQ010000016">
    <property type="protein sequence ID" value="MFC3960203.1"/>
    <property type="molecule type" value="Genomic_DNA"/>
</dbReference>
<evidence type="ECO:0000313" key="2">
    <source>
        <dbReference type="Proteomes" id="UP001595846"/>
    </source>
</evidence>
<comment type="caution">
    <text evidence="1">The sequence shown here is derived from an EMBL/GenBank/DDBJ whole genome shotgun (WGS) entry which is preliminary data.</text>
</comment>
<dbReference type="RefSeq" id="WP_256532482.1">
    <property type="nucleotide sequence ID" value="NZ_CP101824.1"/>
</dbReference>
<gene>
    <name evidence="1" type="ORF">ACFOUR_17735</name>
</gene>
<sequence>MDAGEPVLADIGLEYEDEAGVGRDPAELEAILESLAVARDDLKREGTHGRT</sequence>
<organism evidence="1 2">
    <name type="scientific">Halovivax cerinus</name>
    <dbReference type="NCBI Taxonomy" id="1487865"/>
    <lineage>
        <taxon>Archaea</taxon>
        <taxon>Methanobacteriati</taxon>
        <taxon>Methanobacteriota</taxon>
        <taxon>Stenosarchaea group</taxon>
        <taxon>Halobacteria</taxon>
        <taxon>Halobacteriales</taxon>
        <taxon>Natrialbaceae</taxon>
        <taxon>Halovivax</taxon>
    </lineage>
</organism>
<dbReference type="Proteomes" id="UP001595846">
    <property type="component" value="Unassembled WGS sequence"/>
</dbReference>
<evidence type="ECO:0000313" key="1">
    <source>
        <dbReference type="EMBL" id="MFC3960203.1"/>
    </source>
</evidence>
<dbReference type="AlphaFoldDB" id="A0ABD5NTX0"/>
<proteinExistence type="predicted"/>
<accession>A0ABD5NTX0</accession>
<protein>
    <submittedName>
        <fullName evidence="1">Uncharacterized protein</fullName>
    </submittedName>
</protein>
<name>A0ABD5NTX0_9EURY</name>
<reference evidence="1 2" key="1">
    <citation type="journal article" date="2019" name="Int. J. Syst. Evol. Microbiol.">
        <title>The Global Catalogue of Microorganisms (GCM) 10K type strain sequencing project: providing services to taxonomists for standard genome sequencing and annotation.</title>
        <authorList>
            <consortium name="The Broad Institute Genomics Platform"/>
            <consortium name="The Broad Institute Genome Sequencing Center for Infectious Disease"/>
            <person name="Wu L."/>
            <person name="Ma J."/>
        </authorList>
    </citation>
    <scope>NUCLEOTIDE SEQUENCE [LARGE SCALE GENOMIC DNA]</scope>
    <source>
        <strain evidence="1 2">IBRC-M 10256</strain>
    </source>
</reference>
<keyword evidence="2" id="KW-1185">Reference proteome</keyword>
<dbReference type="GeneID" id="73901567"/>